<sequence length="279" mass="30205">MTTLEPVREVVGLTPGAQQHVKQTSADGLDIARISIDVEGFPVPAYTARPGGREGDALPVLLVAGESFGLHPHLEDVTRRLAHEGYLAIAPDLMARQGDPADHPDINDLLATVLHKIPDEQVMNDLDAVRSWAVRHGGDEQRVGFVAFSWGGRWAWLYSARTALAAGVVWYGVLDDSLPGLLPDRSLAPTNPVEIADTIQTPVLGLYAGKDAVIPVSALETVQQALARRPENAPAAELVVYPDTVHGFHADFRDDYDADAAADSWDRALRWLRNHNLGG</sequence>
<evidence type="ECO:0000259" key="1">
    <source>
        <dbReference type="Pfam" id="PF01738"/>
    </source>
</evidence>
<evidence type="ECO:0000313" key="2">
    <source>
        <dbReference type="EMBL" id="MEU0156674.1"/>
    </source>
</evidence>
<dbReference type="Proteomes" id="UP001550348">
    <property type="component" value="Unassembled WGS sequence"/>
</dbReference>
<dbReference type="Gene3D" id="3.40.50.1820">
    <property type="entry name" value="alpha/beta hydrolase"/>
    <property type="match status" value="1"/>
</dbReference>
<dbReference type="InterPro" id="IPR051049">
    <property type="entry name" value="Dienelactone_hydrolase-like"/>
</dbReference>
<evidence type="ECO:0000313" key="3">
    <source>
        <dbReference type="Proteomes" id="UP001550348"/>
    </source>
</evidence>
<dbReference type="GO" id="GO:0016787">
    <property type="term" value="F:hydrolase activity"/>
    <property type="evidence" value="ECO:0007669"/>
    <property type="project" value="UniProtKB-KW"/>
</dbReference>
<dbReference type="RefSeq" id="WP_355668170.1">
    <property type="nucleotide sequence ID" value="NZ_JBEXRX010000215.1"/>
</dbReference>
<accession>A0ABV2VW93</accession>
<dbReference type="Pfam" id="PF01738">
    <property type="entry name" value="DLH"/>
    <property type="match status" value="1"/>
</dbReference>
<gene>
    <name evidence="2" type="ORF">ABZ071_33325</name>
</gene>
<feature type="domain" description="Dienelactone hydrolase" evidence="1">
    <location>
        <begin position="45"/>
        <end position="275"/>
    </location>
</feature>
<dbReference type="PANTHER" id="PTHR46623">
    <property type="entry name" value="CARBOXYMETHYLENEBUTENOLIDASE-RELATED"/>
    <property type="match status" value="1"/>
</dbReference>
<proteinExistence type="predicted"/>
<dbReference type="InterPro" id="IPR002925">
    <property type="entry name" value="Dienelactn_hydro"/>
</dbReference>
<organism evidence="2 3">
    <name type="scientific">Micromonospora fulviviridis</name>
    <dbReference type="NCBI Taxonomy" id="47860"/>
    <lineage>
        <taxon>Bacteria</taxon>
        <taxon>Bacillati</taxon>
        <taxon>Actinomycetota</taxon>
        <taxon>Actinomycetes</taxon>
        <taxon>Micromonosporales</taxon>
        <taxon>Micromonosporaceae</taxon>
        <taxon>Micromonospora</taxon>
    </lineage>
</organism>
<protein>
    <submittedName>
        <fullName evidence="2">Dienelactone hydrolase family protein</fullName>
        <ecNumber evidence="2">3.1.-.-</ecNumber>
    </submittedName>
</protein>
<dbReference type="EC" id="3.1.-.-" evidence="2"/>
<dbReference type="PANTHER" id="PTHR46623:SF6">
    <property type="entry name" value="ALPHA_BETA-HYDROLASES SUPERFAMILY PROTEIN"/>
    <property type="match status" value="1"/>
</dbReference>
<dbReference type="SUPFAM" id="SSF53474">
    <property type="entry name" value="alpha/beta-Hydrolases"/>
    <property type="match status" value="1"/>
</dbReference>
<comment type="caution">
    <text evidence="2">The sequence shown here is derived from an EMBL/GenBank/DDBJ whole genome shotgun (WGS) entry which is preliminary data.</text>
</comment>
<dbReference type="EMBL" id="JBEXRX010000215">
    <property type="protein sequence ID" value="MEU0156674.1"/>
    <property type="molecule type" value="Genomic_DNA"/>
</dbReference>
<dbReference type="InterPro" id="IPR029058">
    <property type="entry name" value="AB_hydrolase_fold"/>
</dbReference>
<keyword evidence="2" id="KW-0378">Hydrolase</keyword>
<name>A0ABV2VW93_9ACTN</name>
<keyword evidence="3" id="KW-1185">Reference proteome</keyword>
<reference evidence="2 3" key="1">
    <citation type="submission" date="2024-06" db="EMBL/GenBank/DDBJ databases">
        <title>The Natural Products Discovery Center: Release of the First 8490 Sequenced Strains for Exploring Actinobacteria Biosynthetic Diversity.</title>
        <authorList>
            <person name="Kalkreuter E."/>
            <person name="Kautsar S.A."/>
            <person name="Yang D."/>
            <person name="Bader C.D."/>
            <person name="Teijaro C.N."/>
            <person name="Fluegel L."/>
            <person name="Davis C.M."/>
            <person name="Simpson J.R."/>
            <person name="Lauterbach L."/>
            <person name="Steele A.D."/>
            <person name="Gui C."/>
            <person name="Meng S."/>
            <person name="Li G."/>
            <person name="Viehrig K."/>
            <person name="Ye F."/>
            <person name="Su P."/>
            <person name="Kiefer A.F."/>
            <person name="Nichols A."/>
            <person name="Cepeda A.J."/>
            <person name="Yan W."/>
            <person name="Fan B."/>
            <person name="Jiang Y."/>
            <person name="Adhikari A."/>
            <person name="Zheng C.-J."/>
            <person name="Schuster L."/>
            <person name="Cowan T.M."/>
            <person name="Smanski M.J."/>
            <person name="Chevrette M.G."/>
            <person name="De Carvalho L.P.S."/>
            <person name="Shen B."/>
        </authorList>
    </citation>
    <scope>NUCLEOTIDE SEQUENCE [LARGE SCALE GENOMIC DNA]</scope>
    <source>
        <strain evidence="2 3">NPDC006286</strain>
    </source>
</reference>